<dbReference type="PRINTS" id="PR00292">
    <property type="entry name" value="POTATOINHBTR"/>
</dbReference>
<dbReference type="SUPFAM" id="SSF54654">
    <property type="entry name" value="CI-2 family of serine protease inhibitors"/>
    <property type="match status" value="1"/>
</dbReference>
<dbReference type="AlphaFoldDB" id="A0A815IM13"/>
<keyword evidence="2" id="KW-0646">Protease inhibitor</keyword>
<comment type="similarity">
    <text evidence="1">Belongs to the protease inhibitor I13 (potato type I serine protease inhibitor) family.</text>
</comment>
<evidence type="ECO:0000313" key="7">
    <source>
        <dbReference type="Proteomes" id="UP000663870"/>
    </source>
</evidence>
<gene>
    <name evidence="5" type="ORF">JXQ802_LOCUS49275</name>
    <name evidence="4" type="ORF">PYM288_LOCUS33197</name>
</gene>
<evidence type="ECO:0000256" key="1">
    <source>
        <dbReference type="ARBA" id="ARBA00008210"/>
    </source>
</evidence>
<keyword evidence="7" id="KW-1185">Reference proteome</keyword>
<dbReference type="EMBL" id="CAJNOH010004373">
    <property type="protein sequence ID" value="CAF1367699.1"/>
    <property type="molecule type" value="Genomic_DNA"/>
</dbReference>
<evidence type="ECO:0000256" key="2">
    <source>
        <dbReference type="ARBA" id="ARBA00022690"/>
    </source>
</evidence>
<dbReference type="Proteomes" id="UP000663854">
    <property type="component" value="Unassembled WGS sequence"/>
</dbReference>
<dbReference type="PANTHER" id="PTHR33091:SF69">
    <property type="entry name" value="INHIBITOR OF TRYPSIN AND HAGEMAN FACTOR-LIKE"/>
    <property type="match status" value="1"/>
</dbReference>
<dbReference type="GO" id="GO:0004867">
    <property type="term" value="F:serine-type endopeptidase inhibitor activity"/>
    <property type="evidence" value="ECO:0007669"/>
    <property type="project" value="UniProtKB-KW"/>
</dbReference>
<dbReference type="InterPro" id="IPR000864">
    <property type="entry name" value="Prot_inh_pot1"/>
</dbReference>
<proteinExistence type="inferred from homology"/>
<dbReference type="GO" id="GO:0009611">
    <property type="term" value="P:response to wounding"/>
    <property type="evidence" value="ECO:0007669"/>
    <property type="project" value="InterPro"/>
</dbReference>
<dbReference type="PANTHER" id="PTHR33091">
    <property type="entry name" value="PROTEIN, PUTATIVE, EXPRESSED-RELATED"/>
    <property type="match status" value="1"/>
</dbReference>
<dbReference type="EMBL" id="CAJNOL010005791">
    <property type="protein sequence ID" value="CAF1609877.1"/>
    <property type="molecule type" value="Genomic_DNA"/>
</dbReference>
<name>A0A815IM13_9BILA</name>
<accession>A0A815IM13</accession>
<sequence>MCLRNNIQLPNFENKSWPALVGKPVDEAVEEIRRENPSFNVLKVQDNSPVTLDFGFNRVRVFYNVDGKVSQTPHIG</sequence>
<reference evidence="4" key="1">
    <citation type="submission" date="2021-02" db="EMBL/GenBank/DDBJ databases">
        <authorList>
            <person name="Nowell W R."/>
        </authorList>
    </citation>
    <scope>NUCLEOTIDE SEQUENCE</scope>
</reference>
<evidence type="ECO:0000313" key="5">
    <source>
        <dbReference type="EMBL" id="CAF1609877.1"/>
    </source>
</evidence>
<organism evidence="4 6">
    <name type="scientific">Rotaria sordida</name>
    <dbReference type="NCBI Taxonomy" id="392033"/>
    <lineage>
        <taxon>Eukaryota</taxon>
        <taxon>Metazoa</taxon>
        <taxon>Spiralia</taxon>
        <taxon>Gnathifera</taxon>
        <taxon>Rotifera</taxon>
        <taxon>Eurotatoria</taxon>
        <taxon>Bdelloidea</taxon>
        <taxon>Philodinida</taxon>
        <taxon>Philodinidae</taxon>
        <taxon>Rotaria</taxon>
    </lineage>
</organism>
<dbReference type="InterPro" id="IPR036354">
    <property type="entry name" value="Prot_inh_pot1_sf"/>
</dbReference>
<evidence type="ECO:0000313" key="6">
    <source>
        <dbReference type="Proteomes" id="UP000663854"/>
    </source>
</evidence>
<keyword evidence="3" id="KW-0722">Serine protease inhibitor</keyword>
<comment type="caution">
    <text evidence="4">The sequence shown here is derived from an EMBL/GenBank/DDBJ whole genome shotgun (WGS) entry which is preliminary data.</text>
</comment>
<dbReference type="Gene3D" id="3.30.10.10">
    <property type="entry name" value="Trypsin Inhibitor V, subunit A"/>
    <property type="match status" value="1"/>
</dbReference>
<evidence type="ECO:0000256" key="3">
    <source>
        <dbReference type="ARBA" id="ARBA00022900"/>
    </source>
</evidence>
<protein>
    <submittedName>
        <fullName evidence="4">Uncharacterized protein</fullName>
    </submittedName>
</protein>
<dbReference type="Pfam" id="PF00280">
    <property type="entry name" value="potato_inhibit"/>
    <property type="match status" value="1"/>
</dbReference>
<dbReference type="Proteomes" id="UP000663870">
    <property type="component" value="Unassembled WGS sequence"/>
</dbReference>
<evidence type="ECO:0000313" key="4">
    <source>
        <dbReference type="EMBL" id="CAF1367699.1"/>
    </source>
</evidence>